<dbReference type="EMBL" id="JAPWTJ010000317">
    <property type="protein sequence ID" value="KAJ8979733.1"/>
    <property type="molecule type" value="Genomic_DNA"/>
</dbReference>
<sequence length="327" mass="38303">MNYFKLTQEKLSVEEITDLVTASSCGAISVFIGTTRDNFEGKIVTKLEYEAYESMGNKCMEQICGEIRKQWESVENIAIYHRLGEVPIKEASIIIAISSPHREDAIKATEWCINSVKKSVPIWKKEVYLEAKPQWKENKECLWSMDPYPPKAKIIKMDFEQKVEAPYVPPYLIQIKASNAELNERIDKFMERKRSDIDINNVREFCSGDRNSEFTCARVDAVFQKRKDSESHLQVHRVLNSYQYRDQSNSDYLTKYIPQNGIEERLQNIECQLSLTKPAPENIYKRLKNLEDRLLYLESISPEYIQFWDKIPTKSVKKEDIFLGRNR</sequence>
<evidence type="ECO:0000256" key="2">
    <source>
        <dbReference type="ARBA" id="ARBA00022679"/>
    </source>
</evidence>
<proteinExistence type="inferred from homology"/>
<keyword evidence="2 4" id="KW-0808">Transferase</keyword>
<evidence type="ECO:0000313" key="6">
    <source>
        <dbReference type="Proteomes" id="UP001162164"/>
    </source>
</evidence>
<feature type="binding site" evidence="4">
    <location>
        <begin position="101"/>
        <end position="102"/>
    </location>
    <ligand>
        <name>substrate</name>
    </ligand>
</feature>
<dbReference type="CDD" id="cd00756">
    <property type="entry name" value="MoaE"/>
    <property type="match status" value="1"/>
</dbReference>
<dbReference type="SUPFAM" id="SSF54690">
    <property type="entry name" value="Molybdopterin synthase subunit MoaE"/>
    <property type="match status" value="1"/>
</dbReference>
<feature type="binding site" evidence="4">
    <location>
        <begin position="124"/>
        <end position="126"/>
    </location>
    <ligand>
        <name>substrate</name>
    </ligand>
</feature>
<dbReference type="Pfam" id="PF02391">
    <property type="entry name" value="MoaE"/>
    <property type="match status" value="1"/>
</dbReference>
<protein>
    <recommendedName>
        <fullName evidence="4">Molybdopterin synthase catalytic subunit</fullName>
        <ecNumber evidence="4">2.8.1.12</ecNumber>
    </recommendedName>
    <alternativeName>
        <fullName evidence="4">Molybdenum cofactor synthesis protein 2 large subunit</fullName>
    </alternativeName>
    <alternativeName>
        <fullName evidence="4">Molybdenum cofactor synthesis protein 2B</fullName>
        <shortName evidence="4">MOCS2B</shortName>
    </alternativeName>
</protein>
<reference evidence="5" key="1">
    <citation type="journal article" date="2023" name="Insect Mol. Biol.">
        <title>Genome sequencing provides insights into the evolution of gene families encoding plant cell wall-degrading enzymes in longhorned beetles.</title>
        <authorList>
            <person name="Shin N.R."/>
            <person name="Okamura Y."/>
            <person name="Kirsch R."/>
            <person name="Pauchet Y."/>
        </authorList>
    </citation>
    <scope>NUCLEOTIDE SEQUENCE</scope>
    <source>
        <strain evidence="5">MMC_N1</strain>
    </source>
</reference>
<keyword evidence="6" id="KW-1185">Reference proteome</keyword>
<comment type="catalytic activity">
    <reaction evidence="4">
        <text>2 [molybdopterin-synthase sulfur-carrier protein]-C-terminal-Gly-aminoethanethioate + cyclic pyranopterin phosphate + H2O = molybdopterin + 2 [molybdopterin-synthase sulfur-carrier protein]-C-terminal Gly-Gly + 2 H(+)</text>
        <dbReference type="Rhea" id="RHEA:26333"/>
        <dbReference type="Rhea" id="RHEA-COMP:12202"/>
        <dbReference type="Rhea" id="RHEA-COMP:19907"/>
        <dbReference type="ChEBI" id="CHEBI:15377"/>
        <dbReference type="ChEBI" id="CHEBI:15378"/>
        <dbReference type="ChEBI" id="CHEBI:58698"/>
        <dbReference type="ChEBI" id="CHEBI:59648"/>
        <dbReference type="ChEBI" id="CHEBI:90778"/>
        <dbReference type="ChEBI" id="CHEBI:232372"/>
        <dbReference type="EC" id="2.8.1.12"/>
    </reaction>
</comment>
<dbReference type="InterPro" id="IPR003448">
    <property type="entry name" value="Mopterin_biosynth_MoaE"/>
</dbReference>
<dbReference type="EC" id="2.8.1.12" evidence="4"/>
<comment type="miscellaneous">
    <text evidence="4">This protein is produced by a bicistronic gene which also produces the large subunit (MOCS2A).</text>
</comment>
<comment type="similarity">
    <text evidence="4">Belongs to the MoaE family. MOCS2B subfamily.</text>
</comment>
<comment type="subunit">
    <text evidence="4">Heterotetramer; composed of 2 small (MOCS2A) and 2 large (MOCS2B) subunits.</text>
</comment>
<comment type="pathway">
    <text evidence="4">Cofactor biosynthesis; molybdopterin biosynthesis.</text>
</comment>
<feature type="binding site" evidence="4">
    <location>
        <position position="117"/>
    </location>
    <ligand>
        <name>substrate</name>
    </ligand>
</feature>
<dbReference type="Gene3D" id="3.90.1170.40">
    <property type="entry name" value="Molybdopterin biosynthesis MoaE subunit"/>
    <property type="match status" value="1"/>
</dbReference>
<evidence type="ECO:0000313" key="5">
    <source>
        <dbReference type="EMBL" id="KAJ8979733.1"/>
    </source>
</evidence>
<organism evidence="5 6">
    <name type="scientific">Molorchus minor</name>
    <dbReference type="NCBI Taxonomy" id="1323400"/>
    <lineage>
        <taxon>Eukaryota</taxon>
        <taxon>Metazoa</taxon>
        <taxon>Ecdysozoa</taxon>
        <taxon>Arthropoda</taxon>
        <taxon>Hexapoda</taxon>
        <taxon>Insecta</taxon>
        <taxon>Pterygota</taxon>
        <taxon>Neoptera</taxon>
        <taxon>Endopterygota</taxon>
        <taxon>Coleoptera</taxon>
        <taxon>Polyphaga</taxon>
        <taxon>Cucujiformia</taxon>
        <taxon>Chrysomeloidea</taxon>
        <taxon>Cerambycidae</taxon>
        <taxon>Lamiinae</taxon>
        <taxon>Monochamini</taxon>
        <taxon>Molorchus</taxon>
    </lineage>
</organism>
<dbReference type="InterPro" id="IPR036563">
    <property type="entry name" value="MoaE_sf"/>
</dbReference>
<keyword evidence="1 4" id="KW-0963">Cytoplasm</keyword>
<accession>A0ABQ9JQ51</accession>
<evidence type="ECO:0000256" key="4">
    <source>
        <dbReference type="HAMAP-Rule" id="MF_03052"/>
    </source>
</evidence>
<comment type="subcellular location">
    <subcellularLocation>
        <location evidence="4">Cytoplasm</location>
    </subcellularLocation>
</comment>
<keyword evidence="3 4" id="KW-0501">Molybdenum cofactor biosynthesis</keyword>
<dbReference type="PANTHER" id="PTHR23404">
    <property type="entry name" value="MOLYBDOPTERIN SYNTHASE RELATED"/>
    <property type="match status" value="1"/>
</dbReference>
<comment type="function">
    <text evidence="4">Catalytic subunit of the molybdopterin synthase complex, a complex that catalyzes the conversion of precursor Z into molybdopterin. Acts by mediating the incorporation of 2 sulfur atoms from thiocarboxylated MOCS2A into precursor Z to generate a dithiolene group.</text>
</comment>
<evidence type="ECO:0000256" key="1">
    <source>
        <dbReference type="ARBA" id="ARBA00022490"/>
    </source>
</evidence>
<dbReference type="InterPro" id="IPR028888">
    <property type="entry name" value="MOCS2B_euk"/>
</dbReference>
<comment type="caution">
    <text evidence="5">The sequence shown here is derived from an EMBL/GenBank/DDBJ whole genome shotgun (WGS) entry which is preliminary data.</text>
</comment>
<dbReference type="Proteomes" id="UP001162164">
    <property type="component" value="Unassembled WGS sequence"/>
</dbReference>
<evidence type="ECO:0000256" key="3">
    <source>
        <dbReference type="ARBA" id="ARBA00023150"/>
    </source>
</evidence>
<dbReference type="HAMAP" id="MF_03052">
    <property type="entry name" value="MOC2B"/>
    <property type="match status" value="1"/>
</dbReference>
<name>A0ABQ9JQ51_9CUCU</name>
<gene>
    <name evidence="4" type="primary">Mocs2</name>
    <name evidence="5" type="ORF">NQ317_004720</name>
</gene>